<proteinExistence type="predicted"/>
<evidence type="ECO:0000313" key="2">
    <source>
        <dbReference type="EMBL" id="KAK4443972.1"/>
    </source>
</evidence>
<feature type="compositionally biased region" description="Basic and acidic residues" evidence="1">
    <location>
        <begin position="34"/>
        <end position="45"/>
    </location>
</feature>
<accession>A0AAV9G777</accession>
<reference evidence="2" key="1">
    <citation type="journal article" date="2023" name="Mol. Phylogenet. Evol.">
        <title>Genome-scale phylogeny and comparative genomics of the fungal order Sordariales.</title>
        <authorList>
            <person name="Hensen N."/>
            <person name="Bonometti L."/>
            <person name="Westerberg I."/>
            <person name="Brannstrom I.O."/>
            <person name="Guillou S."/>
            <person name="Cros-Aarteil S."/>
            <person name="Calhoun S."/>
            <person name="Haridas S."/>
            <person name="Kuo A."/>
            <person name="Mondo S."/>
            <person name="Pangilinan J."/>
            <person name="Riley R."/>
            <person name="LaButti K."/>
            <person name="Andreopoulos B."/>
            <person name="Lipzen A."/>
            <person name="Chen C."/>
            <person name="Yan M."/>
            <person name="Daum C."/>
            <person name="Ng V."/>
            <person name="Clum A."/>
            <person name="Steindorff A."/>
            <person name="Ohm R.A."/>
            <person name="Martin F."/>
            <person name="Silar P."/>
            <person name="Natvig D.O."/>
            <person name="Lalanne C."/>
            <person name="Gautier V."/>
            <person name="Ament-Velasquez S.L."/>
            <person name="Kruys A."/>
            <person name="Hutchinson M.I."/>
            <person name="Powell A.J."/>
            <person name="Barry K."/>
            <person name="Miller A.N."/>
            <person name="Grigoriev I.V."/>
            <person name="Debuchy R."/>
            <person name="Gladieux P."/>
            <person name="Hiltunen Thoren M."/>
            <person name="Johannesson H."/>
        </authorList>
    </citation>
    <scope>NUCLEOTIDE SEQUENCE</scope>
    <source>
        <strain evidence="2">PSN243</strain>
    </source>
</reference>
<evidence type="ECO:0000313" key="3">
    <source>
        <dbReference type="Proteomes" id="UP001321760"/>
    </source>
</evidence>
<sequence length="387" mass="41278">MKAQRPSRGRVSKPSAPAGRGGPRRQAGAQLEALAEHQLKADHTGQDPSVFDDGRMGPEQYAAAAAASMMDADMGADGQGDAEAEADMDDDDPTATTSGLGAHVDLSTAAANILANGGQPVDDQHQDLQQGLAHHQQPAAQMGVAHLQQAGQSMDPSLVQTTQQLAIESGYENLNIESALAKRLAREPGHRHATQRRPEQMLNLARRSNVEALFAHIAGEPARVPCKNCHKGHGPWVSCIVVDGQMCGSCANCWFNASGARCSFHETRNIQHAQQHPAIMTGTSAGLPADQTYRFATPHSLVPPAPGPSLANLAHHTTMFTNNPMLQQMIARAMNEVRGSDKATRQLLQIDIAAKQLALQLAEYEEMLADANQDGQGQQVMGDESRA</sequence>
<comment type="caution">
    <text evidence="2">The sequence shown here is derived from an EMBL/GenBank/DDBJ whole genome shotgun (WGS) entry which is preliminary data.</text>
</comment>
<dbReference type="InterPro" id="IPR022190">
    <property type="entry name" value="DUF3716"/>
</dbReference>
<gene>
    <name evidence="2" type="ORF">QBC34DRAFT_197557</name>
</gene>
<feature type="region of interest" description="Disordered" evidence="1">
    <location>
        <begin position="1"/>
        <end position="56"/>
    </location>
</feature>
<evidence type="ECO:0000256" key="1">
    <source>
        <dbReference type="SAM" id="MobiDB-lite"/>
    </source>
</evidence>
<dbReference type="Proteomes" id="UP001321760">
    <property type="component" value="Unassembled WGS sequence"/>
</dbReference>
<name>A0AAV9G777_9PEZI</name>
<keyword evidence="3" id="KW-1185">Reference proteome</keyword>
<feature type="compositionally biased region" description="Basic residues" evidence="1">
    <location>
        <begin position="1"/>
        <end position="11"/>
    </location>
</feature>
<dbReference type="Pfam" id="PF12511">
    <property type="entry name" value="DUF3716"/>
    <property type="match status" value="1"/>
</dbReference>
<evidence type="ECO:0008006" key="4">
    <source>
        <dbReference type="Google" id="ProtNLM"/>
    </source>
</evidence>
<feature type="compositionally biased region" description="Acidic residues" evidence="1">
    <location>
        <begin position="80"/>
        <end position="93"/>
    </location>
</feature>
<organism evidence="2 3">
    <name type="scientific">Podospora aff. communis PSN243</name>
    <dbReference type="NCBI Taxonomy" id="3040156"/>
    <lineage>
        <taxon>Eukaryota</taxon>
        <taxon>Fungi</taxon>
        <taxon>Dikarya</taxon>
        <taxon>Ascomycota</taxon>
        <taxon>Pezizomycotina</taxon>
        <taxon>Sordariomycetes</taxon>
        <taxon>Sordariomycetidae</taxon>
        <taxon>Sordariales</taxon>
        <taxon>Podosporaceae</taxon>
        <taxon>Podospora</taxon>
    </lineage>
</organism>
<dbReference type="EMBL" id="MU865984">
    <property type="protein sequence ID" value="KAK4443972.1"/>
    <property type="molecule type" value="Genomic_DNA"/>
</dbReference>
<protein>
    <recommendedName>
        <fullName evidence="4">IBR domain-containing protein</fullName>
    </recommendedName>
</protein>
<feature type="region of interest" description="Disordered" evidence="1">
    <location>
        <begin position="73"/>
        <end position="100"/>
    </location>
</feature>
<dbReference type="AlphaFoldDB" id="A0AAV9G777"/>
<feature type="region of interest" description="Disordered" evidence="1">
    <location>
        <begin position="116"/>
        <end position="141"/>
    </location>
</feature>
<reference evidence="2" key="2">
    <citation type="submission" date="2023-05" db="EMBL/GenBank/DDBJ databases">
        <authorList>
            <consortium name="Lawrence Berkeley National Laboratory"/>
            <person name="Steindorff A."/>
            <person name="Hensen N."/>
            <person name="Bonometti L."/>
            <person name="Westerberg I."/>
            <person name="Brannstrom I.O."/>
            <person name="Guillou S."/>
            <person name="Cros-Aarteil S."/>
            <person name="Calhoun S."/>
            <person name="Haridas S."/>
            <person name="Kuo A."/>
            <person name="Mondo S."/>
            <person name="Pangilinan J."/>
            <person name="Riley R."/>
            <person name="Labutti K."/>
            <person name="Andreopoulos B."/>
            <person name="Lipzen A."/>
            <person name="Chen C."/>
            <person name="Yanf M."/>
            <person name="Daum C."/>
            <person name="Ng V."/>
            <person name="Clum A."/>
            <person name="Ohm R."/>
            <person name="Martin F."/>
            <person name="Silar P."/>
            <person name="Natvig D."/>
            <person name="Lalanne C."/>
            <person name="Gautier V."/>
            <person name="Ament-Velasquez S.L."/>
            <person name="Kruys A."/>
            <person name="Hutchinson M.I."/>
            <person name="Powell A.J."/>
            <person name="Barry K."/>
            <person name="Miller A.N."/>
            <person name="Grigoriev I.V."/>
            <person name="Debuchy R."/>
            <person name="Gladieux P."/>
            <person name="Thoren M.H."/>
            <person name="Johannesson H."/>
        </authorList>
    </citation>
    <scope>NUCLEOTIDE SEQUENCE</scope>
    <source>
        <strain evidence="2">PSN243</strain>
    </source>
</reference>